<dbReference type="InterPro" id="IPR019748">
    <property type="entry name" value="FERM_central"/>
</dbReference>
<evidence type="ECO:0000313" key="2">
    <source>
        <dbReference type="EMBL" id="VDM24561.1"/>
    </source>
</evidence>
<dbReference type="CDD" id="cd14473">
    <property type="entry name" value="FERM_B-lobe"/>
    <property type="match status" value="1"/>
</dbReference>
<accession>A0A0R3WU41</accession>
<evidence type="ECO:0000259" key="1">
    <source>
        <dbReference type="PROSITE" id="PS50057"/>
    </source>
</evidence>
<organism evidence="4">
    <name type="scientific">Hydatigena taeniaeformis</name>
    <name type="common">Feline tapeworm</name>
    <name type="synonym">Taenia taeniaeformis</name>
    <dbReference type="NCBI Taxonomy" id="6205"/>
    <lineage>
        <taxon>Eukaryota</taxon>
        <taxon>Metazoa</taxon>
        <taxon>Spiralia</taxon>
        <taxon>Lophotrochozoa</taxon>
        <taxon>Platyhelminthes</taxon>
        <taxon>Cestoda</taxon>
        <taxon>Eucestoda</taxon>
        <taxon>Cyclophyllidea</taxon>
        <taxon>Taeniidae</taxon>
        <taxon>Hydatigera</taxon>
    </lineage>
</organism>
<dbReference type="Pfam" id="PF00373">
    <property type="entry name" value="FERM_M"/>
    <property type="match status" value="1"/>
</dbReference>
<gene>
    <name evidence="2" type="ORF">TTAC_LOCUS4265</name>
</gene>
<dbReference type="InterPro" id="IPR000299">
    <property type="entry name" value="FERM_domain"/>
</dbReference>
<dbReference type="OrthoDB" id="6260299at2759"/>
<dbReference type="GO" id="GO:0005737">
    <property type="term" value="C:cytoplasm"/>
    <property type="evidence" value="ECO:0007669"/>
    <property type="project" value="TreeGrafter"/>
</dbReference>
<feature type="domain" description="FERM" evidence="1">
    <location>
        <begin position="49"/>
        <end position="226"/>
    </location>
</feature>
<dbReference type="Gene3D" id="1.20.80.10">
    <property type="match status" value="1"/>
</dbReference>
<dbReference type="InterPro" id="IPR014352">
    <property type="entry name" value="FERM/acyl-CoA-bd_prot_sf"/>
</dbReference>
<protein>
    <submittedName>
        <fullName evidence="4">FERM domain-containing protein</fullName>
    </submittedName>
</protein>
<evidence type="ECO:0000313" key="4">
    <source>
        <dbReference type="WBParaSite" id="TTAC_0000428101-mRNA-1"/>
    </source>
</evidence>
<dbReference type="PANTHER" id="PTHR19981">
    <property type="entry name" value="TALIN"/>
    <property type="match status" value="1"/>
</dbReference>
<dbReference type="InterPro" id="IPR035963">
    <property type="entry name" value="FERM_2"/>
</dbReference>
<dbReference type="GO" id="GO:0005925">
    <property type="term" value="C:focal adhesion"/>
    <property type="evidence" value="ECO:0007669"/>
    <property type="project" value="TreeGrafter"/>
</dbReference>
<dbReference type="GO" id="GO:0030036">
    <property type="term" value="P:actin cytoskeleton organization"/>
    <property type="evidence" value="ECO:0007669"/>
    <property type="project" value="TreeGrafter"/>
</dbReference>
<dbReference type="PROSITE" id="PS50057">
    <property type="entry name" value="FERM_3"/>
    <property type="match status" value="1"/>
</dbReference>
<name>A0A0R3WU41_HYDTA</name>
<proteinExistence type="predicted"/>
<reference evidence="4" key="1">
    <citation type="submission" date="2017-02" db="UniProtKB">
        <authorList>
            <consortium name="WormBaseParasite"/>
        </authorList>
    </citation>
    <scope>IDENTIFICATION</scope>
</reference>
<dbReference type="EMBL" id="UYWX01004038">
    <property type="protein sequence ID" value="VDM24561.1"/>
    <property type="molecule type" value="Genomic_DNA"/>
</dbReference>
<reference evidence="2 3" key="2">
    <citation type="submission" date="2018-11" db="EMBL/GenBank/DDBJ databases">
        <authorList>
            <consortium name="Pathogen Informatics"/>
        </authorList>
    </citation>
    <scope>NUCLEOTIDE SEQUENCE [LARGE SCALE GENOMIC DNA]</scope>
</reference>
<dbReference type="GO" id="GO:0005886">
    <property type="term" value="C:plasma membrane"/>
    <property type="evidence" value="ECO:0007669"/>
    <property type="project" value="TreeGrafter"/>
</dbReference>
<dbReference type="WBParaSite" id="TTAC_0000428101-mRNA-1">
    <property type="protein sequence ID" value="TTAC_0000428101-mRNA-1"/>
    <property type="gene ID" value="TTAC_0000428101"/>
</dbReference>
<dbReference type="GO" id="GO:0005178">
    <property type="term" value="F:integrin binding"/>
    <property type="evidence" value="ECO:0007669"/>
    <property type="project" value="TreeGrafter"/>
</dbReference>
<dbReference type="Proteomes" id="UP000274429">
    <property type="component" value="Unassembled WGS sequence"/>
</dbReference>
<evidence type="ECO:0000313" key="3">
    <source>
        <dbReference type="Proteomes" id="UP000274429"/>
    </source>
</evidence>
<keyword evidence="3" id="KW-1185">Reference proteome</keyword>
<dbReference type="STRING" id="6205.A0A0R3WU41"/>
<dbReference type="Gene3D" id="3.10.20.90">
    <property type="entry name" value="Phosphatidylinositol 3-kinase Catalytic Subunit, Chain A, domain 1"/>
    <property type="match status" value="1"/>
</dbReference>
<dbReference type="GO" id="GO:0098609">
    <property type="term" value="P:cell-cell adhesion"/>
    <property type="evidence" value="ECO:0007669"/>
    <property type="project" value="TreeGrafter"/>
</dbReference>
<dbReference type="AlphaFoldDB" id="A0A0R3WU41"/>
<dbReference type="SUPFAM" id="SSF47031">
    <property type="entry name" value="Second domain of FERM"/>
    <property type="match status" value="1"/>
</dbReference>
<dbReference type="PANTHER" id="PTHR19981:SF1">
    <property type="entry name" value="RHEA, ISOFORM B"/>
    <property type="match status" value="1"/>
</dbReference>
<sequence length="226" mass="25397">MAVVALDLVVANLNKHVIFKTPVDITVFDLCRHIQSSIKNAGHGPGWGMIVRFNFIQLTTGGSYIHVEVATARSEHFRRDAEDASGITNHEEYSLIHEKGRTQTLRRPKNAARDYDKLETLKHKLQTDDGANWLPHAKTFRQLGIEETDNLLLQRKYFFSDQNIGARDPVQLNLLFIQLKEAILNGAHPISLSQAIELAGLQCQAEMGNFIPEKAKSLCIECVINV</sequence>